<name>A0A4R7PZW1_9FLAO</name>
<gene>
    <name evidence="1" type="ORF">BXY82_2647</name>
</gene>
<accession>A0A4R7PZW1</accession>
<reference evidence="1 2" key="1">
    <citation type="submission" date="2019-03" db="EMBL/GenBank/DDBJ databases">
        <title>Genomic Encyclopedia of Archaeal and Bacterial Type Strains, Phase II (KMG-II): from individual species to whole genera.</title>
        <authorList>
            <person name="Goeker M."/>
        </authorList>
    </citation>
    <scope>NUCLEOTIDE SEQUENCE [LARGE SCALE GENOMIC DNA]</scope>
    <source>
        <strain evidence="1 2">DSM 28135</strain>
    </source>
</reference>
<sequence>MRPFFLILIFILFVTSSCKQSSDKENNVFEEKIDALENSTKVGSWQQNLITTEALQLDQLKAKLPKQLAGLPLRSSDSPAPQTVVGTYSLSTDPNHETENITVQILDGAGNYGFGHVNAVHKMISLEVNNKGDNNWAKTQDHQGVRILLKEERVKDIQFSELQYLKQNRFHMTLNGRRYDSKKLLQAKTDLEKIDFVKD</sequence>
<dbReference type="PROSITE" id="PS51257">
    <property type="entry name" value="PROKAR_LIPOPROTEIN"/>
    <property type="match status" value="1"/>
</dbReference>
<dbReference type="RefSeq" id="WP_166643301.1">
    <property type="nucleotide sequence ID" value="NZ_SOBW01000008.1"/>
</dbReference>
<dbReference type="EMBL" id="SOBW01000008">
    <property type="protein sequence ID" value="TDU40595.1"/>
    <property type="molecule type" value="Genomic_DNA"/>
</dbReference>
<protein>
    <submittedName>
        <fullName evidence="1">Uncharacterized protein</fullName>
    </submittedName>
</protein>
<evidence type="ECO:0000313" key="2">
    <source>
        <dbReference type="Proteomes" id="UP000294689"/>
    </source>
</evidence>
<comment type="caution">
    <text evidence="1">The sequence shown here is derived from an EMBL/GenBank/DDBJ whole genome shotgun (WGS) entry which is preliminary data.</text>
</comment>
<dbReference type="AlphaFoldDB" id="A0A4R7PZW1"/>
<keyword evidence="2" id="KW-1185">Reference proteome</keyword>
<proteinExistence type="predicted"/>
<evidence type="ECO:0000313" key="1">
    <source>
        <dbReference type="EMBL" id="TDU40595.1"/>
    </source>
</evidence>
<organism evidence="1 2">
    <name type="scientific">Gelidibacter sediminis</name>
    <dbReference type="NCBI Taxonomy" id="1608710"/>
    <lineage>
        <taxon>Bacteria</taxon>
        <taxon>Pseudomonadati</taxon>
        <taxon>Bacteroidota</taxon>
        <taxon>Flavobacteriia</taxon>
        <taxon>Flavobacteriales</taxon>
        <taxon>Flavobacteriaceae</taxon>
        <taxon>Gelidibacter</taxon>
    </lineage>
</organism>
<dbReference type="Proteomes" id="UP000294689">
    <property type="component" value="Unassembled WGS sequence"/>
</dbReference>